<protein>
    <submittedName>
        <fullName evidence="4">4445_t:CDS:1</fullName>
    </submittedName>
</protein>
<name>A0A9N9FS11_9GLOM</name>
<evidence type="ECO:0000313" key="5">
    <source>
        <dbReference type="Proteomes" id="UP000789739"/>
    </source>
</evidence>
<keyword evidence="2" id="KW-0539">Nucleus</keyword>
<evidence type="ECO:0000256" key="1">
    <source>
        <dbReference type="ARBA" id="ARBA00004123"/>
    </source>
</evidence>
<feature type="compositionally biased region" description="Polar residues" evidence="3">
    <location>
        <begin position="92"/>
        <end position="121"/>
    </location>
</feature>
<feature type="region of interest" description="Disordered" evidence="3">
    <location>
        <begin position="88"/>
        <end position="250"/>
    </location>
</feature>
<evidence type="ECO:0000256" key="2">
    <source>
        <dbReference type="ARBA" id="ARBA00023242"/>
    </source>
</evidence>
<reference evidence="4" key="1">
    <citation type="submission" date="2021-06" db="EMBL/GenBank/DDBJ databases">
        <authorList>
            <person name="Kallberg Y."/>
            <person name="Tangrot J."/>
            <person name="Rosling A."/>
        </authorList>
    </citation>
    <scope>NUCLEOTIDE SEQUENCE</scope>
    <source>
        <strain evidence="4">BR232B</strain>
    </source>
</reference>
<dbReference type="PANTHER" id="PTHR46527:SF1">
    <property type="entry name" value="NUCLEOPORIN NUP42"/>
    <property type="match status" value="1"/>
</dbReference>
<sequence>EKSIRTDLTKERPQWPYTVYAPAKEEPNLIEGTDVSPEELRFEFFKLKDFWMYGGEMQYNQGVSQLNSIMKQKIDDVLKDLRNSIRMYQNKIRPNSSNTFGGGRTQSRNTSQQPSNTFGSRSNGGFGQPQQSRAFGQQQSGFGRQQQGGFGSSGFSQQSNFGGFGQQQPLQPSPFGQQPGPGFAPNSNTLSPIQATQPNGGFGGGQTGFGSASNGQQQNPLGQSIQNPFGAQQQQSLLRGGMQGAGPDANVVGMSEYFTGQVPTSPPPNHY</sequence>
<keyword evidence="5" id="KW-1185">Reference proteome</keyword>
<dbReference type="GO" id="GO:0005634">
    <property type="term" value="C:nucleus"/>
    <property type="evidence" value="ECO:0007669"/>
    <property type="project" value="UniProtKB-SubCell"/>
</dbReference>
<dbReference type="EMBL" id="CAJVPI010000592">
    <property type="protein sequence ID" value="CAG8553512.1"/>
    <property type="molecule type" value="Genomic_DNA"/>
</dbReference>
<organism evidence="4 5">
    <name type="scientific">Paraglomus brasilianum</name>
    <dbReference type="NCBI Taxonomy" id="144538"/>
    <lineage>
        <taxon>Eukaryota</taxon>
        <taxon>Fungi</taxon>
        <taxon>Fungi incertae sedis</taxon>
        <taxon>Mucoromycota</taxon>
        <taxon>Glomeromycotina</taxon>
        <taxon>Glomeromycetes</taxon>
        <taxon>Paraglomerales</taxon>
        <taxon>Paraglomeraceae</taxon>
        <taxon>Paraglomus</taxon>
    </lineage>
</organism>
<accession>A0A9N9FS11</accession>
<dbReference type="Proteomes" id="UP000789739">
    <property type="component" value="Unassembled WGS sequence"/>
</dbReference>
<proteinExistence type="predicted"/>
<dbReference type="OrthoDB" id="20729at2759"/>
<dbReference type="PANTHER" id="PTHR46527">
    <property type="entry name" value="NUCLEOPORIN-LIKE PROTEIN 2"/>
    <property type="match status" value="1"/>
</dbReference>
<feature type="compositionally biased region" description="Low complexity" evidence="3">
    <location>
        <begin position="153"/>
        <end position="185"/>
    </location>
</feature>
<comment type="subcellular location">
    <subcellularLocation>
        <location evidence="1">Nucleus</location>
    </subcellularLocation>
</comment>
<evidence type="ECO:0000256" key="3">
    <source>
        <dbReference type="SAM" id="MobiDB-lite"/>
    </source>
</evidence>
<dbReference type="AlphaFoldDB" id="A0A9N9FS11"/>
<gene>
    <name evidence="4" type="ORF">PBRASI_LOCUS5212</name>
</gene>
<feature type="compositionally biased region" description="Polar residues" evidence="3">
    <location>
        <begin position="216"/>
        <end position="237"/>
    </location>
</feature>
<comment type="caution">
    <text evidence="4">The sequence shown here is derived from an EMBL/GenBank/DDBJ whole genome shotgun (WGS) entry which is preliminary data.</text>
</comment>
<feature type="compositionally biased region" description="Low complexity" evidence="3">
    <location>
        <begin position="128"/>
        <end position="145"/>
    </location>
</feature>
<feature type="non-terminal residue" evidence="4">
    <location>
        <position position="271"/>
    </location>
</feature>
<dbReference type="InterPro" id="IPR051767">
    <property type="entry name" value="Nucleoporin_NUP42"/>
</dbReference>
<evidence type="ECO:0000313" key="4">
    <source>
        <dbReference type="EMBL" id="CAG8553512.1"/>
    </source>
</evidence>